<dbReference type="PANTHER" id="PTHR23501:SF187">
    <property type="entry name" value="MAJOR FACILITATOR SUPERFAMILY (MFS) PROFILE DOMAIN-CONTAINING PROTEIN"/>
    <property type="match status" value="1"/>
</dbReference>
<evidence type="ECO:0008006" key="11">
    <source>
        <dbReference type="Google" id="ProtNLM"/>
    </source>
</evidence>
<keyword evidence="4 8" id="KW-1133">Transmembrane helix</keyword>
<evidence type="ECO:0000256" key="3">
    <source>
        <dbReference type="ARBA" id="ARBA00022692"/>
    </source>
</evidence>
<proteinExistence type="predicted"/>
<keyword evidence="2" id="KW-0813">Transport</keyword>
<gene>
    <name evidence="9" type="ORF">B0T25DRAFT_565560</name>
</gene>
<evidence type="ECO:0000256" key="2">
    <source>
        <dbReference type="ARBA" id="ARBA00022448"/>
    </source>
</evidence>
<organism evidence="9 10">
    <name type="scientific">Lasiosphaeria hispida</name>
    <dbReference type="NCBI Taxonomy" id="260671"/>
    <lineage>
        <taxon>Eukaryota</taxon>
        <taxon>Fungi</taxon>
        <taxon>Dikarya</taxon>
        <taxon>Ascomycota</taxon>
        <taxon>Pezizomycotina</taxon>
        <taxon>Sordariomycetes</taxon>
        <taxon>Sordariomycetidae</taxon>
        <taxon>Sordariales</taxon>
        <taxon>Lasiosphaeriaceae</taxon>
        <taxon>Lasiosphaeria</taxon>
    </lineage>
</organism>
<protein>
    <recommendedName>
        <fullName evidence="11">Major facilitator superfamily (MFS) profile domain-containing protein</fullName>
    </recommendedName>
</protein>
<evidence type="ECO:0000313" key="10">
    <source>
        <dbReference type="Proteomes" id="UP001275084"/>
    </source>
</evidence>
<keyword evidence="3 8" id="KW-0812">Transmembrane</keyword>
<evidence type="ECO:0000256" key="8">
    <source>
        <dbReference type="SAM" id="Phobius"/>
    </source>
</evidence>
<comment type="caution">
    <text evidence="9">The sequence shown here is derived from an EMBL/GenBank/DDBJ whole genome shotgun (WGS) entry which is preliminary data.</text>
</comment>
<evidence type="ECO:0000313" key="9">
    <source>
        <dbReference type="EMBL" id="KAK3360677.1"/>
    </source>
</evidence>
<comment type="subcellular location">
    <subcellularLocation>
        <location evidence="1">Membrane</location>
        <topology evidence="1">Multi-pass membrane protein</topology>
    </subcellularLocation>
</comment>
<feature type="transmembrane region" description="Helical" evidence="8">
    <location>
        <begin position="52"/>
        <end position="70"/>
    </location>
</feature>
<feature type="region of interest" description="Disordered" evidence="7">
    <location>
        <begin position="1"/>
        <end position="40"/>
    </location>
</feature>
<keyword evidence="6" id="KW-0325">Glycoprotein</keyword>
<keyword evidence="5 8" id="KW-0472">Membrane</keyword>
<dbReference type="EMBL" id="JAUIQD010000002">
    <property type="protein sequence ID" value="KAK3360677.1"/>
    <property type="molecule type" value="Genomic_DNA"/>
</dbReference>
<keyword evidence="10" id="KW-1185">Reference proteome</keyword>
<evidence type="ECO:0000256" key="7">
    <source>
        <dbReference type="SAM" id="MobiDB-lite"/>
    </source>
</evidence>
<accession>A0AAJ0HSY1</accession>
<dbReference type="GO" id="GO:0005886">
    <property type="term" value="C:plasma membrane"/>
    <property type="evidence" value="ECO:0007669"/>
    <property type="project" value="TreeGrafter"/>
</dbReference>
<dbReference type="Proteomes" id="UP001275084">
    <property type="component" value="Unassembled WGS sequence"/>
</dbReference>
<reference evidence="9" key="1">
    <citation type="journal article" date="2023" name="Mol. Phylogenet. Evol.">
        <title>Genome-scale phylogeny and comparative genomics of the fungal order Sordariales.</title>
        <authorList>
            <person name="Hensen N."/>
            <person name="Bonometti L."/>
            <person name="Westerberg I."/>
            <person name="Brannstrom I.O."/>
            <person name="Guillou S."/>
            <person name="Cros-Aarteil S."/>
            <person name="Calhoun S."/>
            <person name="Haridas S."/>
            <person name="Kuo A."/>
            <person name="Mondo S."/>
            <person name="Pangilinan J."/>
            <person name="Riley R."/>
            <person name="LaButti K."/>
            <person name="Andreopoulos B."/>
            <person name="Lipzen A."/>
            <person name="Chen C."/>
            <person name="Yan M."/>
            <person name="Daum C."/>
            <person name="Ng V."/>
            <person name="Clum A."/>
            <person name="Steindorff A."/>
            <person name="Ohm R.A."/>
            <person name="Martin F."/>
            <person name="Silar P."/>
            <person name="Natvig D.O."/>
            <person name="Lalanne C."/>
            <person name="Gautier V."/>
            <person name="Ament-Velasquez S.L."/>
            <person name="Kruys A."/>
            <person name="Hutchinson M.I."/>
            <person name="Powell A.J."/>
            <person name="Barry K."/>
            <person name="Miller A.N."/>
            <person name="Grigoriev I.V."/>
            <person name="Debuchy R."/>
            <person name="Gladieux P."/>
            <person name="Hiltunen Thoren M."/>
            <person name="Johannesson H."/>
        </authorList>
    </citation>
    <scope>NUCLEOTIDE SEQUENCE</scope>
    <source>
        <strain evidence="9">CBS 955.72</strain>
    </source>
</reference>
<evidence type="ECO:0000256" key="6">
    <source>
        <dbReference type="ARBA" id="ARBA00023180"/>
    </source>
</evidence>
<evidence type="ECO:0000256" key="4">
    <source>
        <dbReference type="ARBA" id="ARBA00022989"/>
    </source>
</evidence>
<sequence length="210" mass="22041">MAVELSDNKAAPAKDSLEPKTGEIDKLSSSTDGQVAPAEGEVVEEPDFERGFGFWAIIIRLGVTTLLASLEHTVRSPIFLVSCDIFGRRWVCLINIAIFTLGSGICGGASTGNMLIAGRAIQGAGSTSLCRTCSLRKRCQYMAVILAIFGLGVAIGPFIGGVIAENSDYVAGGFPPATSVMDRPAVGPCAQGQPTPFCPFQDRCLLLPTD</sequence>
<dbReference type="SUPFAM" id="SSF103473">
    <property type="entry name" value="MFS general substrate transporter"/>
    <property type="match status" value="1"/>
</dbReference>
<feature type="compositionally biased region" description="Basic and acidic residues" evidence="7">
    <location>
        <begin position="15"/>
        <end position="26"/>
    </location>
</feature>
<evidence type="ECO:0000256" key="5">
    <source>
        <dbReference type="ARBA" id="ARBA00023136"/>
    </source>
</evidence>
<dbReference type="Pfam" id="PF07690">
    <property type="entry name" value="MFS_1"/>
    <property type="match status" value="1"/>
</dbReference>
<dbReference type="Gene3D" id="1.20.1720.10">
    <property type="entry name" value="Multidrug resistance protein D"/>
    <property type="match status" value="1"/>
</dbReference>
<dbReference type="PANTHER" id="PTHR23501">
    <property type="entry name" value="MAJOR FACILITATOR SUPERFAMILY"/>
    <property type="match status" value="1"/>
</dbReference>
<name>A0AAJ0HSY1_9PEZI</name>
<dbReference type="AlphaFoldDB" id="A0AAJ0HSY1"/>
<reference evidence="9" key="2">
    <citation type="submission" date="2023-06" db="EMBL/GenBank/DDBJ databases">
        <authorList>
            <consortium name="Lawrence Berkeley National Laboratory"/>
            <person name="Haridas S."/>
            <person name="Hensen N."/>
            <person name="Bonometti L."/>
            <person name="Westerberg I."/>
            <person name="Brannstrom I.O."/>
            <person name="Guillou S."/>
            <person name="Cros-Aarteil S."/>
            <person name="Calhoun S."/>
            <person name="Kuo A."/>
            <person name="Mondo S."/>
            <person name="Pangilinan J."/>
            <person name="Riley R."/>
            <person name="Labutti K."/>
            <person name="Andreopoulos B."/>
            <person name="Lipzen A."/>
            <person name="Chen C."/>
            <person name="Yanf M."/>
            <person name="Daum C."/>
            <person name="Ng V."/>
            <person name="Clum A."/>
            <person name="Steindorff A."/>
            <person name="Ohm R."/>
            <person name="Martin F."/>
            <person name="Silar P."/>
            <person name="Natvig D."/>
            <person name="Lalanne C."/>
            <person name="Gautier V."/>
            <person name="Ament-Velasquez S.L."/>
            <person name="Kruys A."/>
            <person name="Hutchinson M.I."/>
            <person name="Powell A.J."/>
            <person name="Barry K."/>
            <person name="Miller A.N."/>
            <person name="Grigoriev I.V."/>
            <person name="Debuchy R."/>
            <person name="Gladieux P."/>
            <person name="Thoren M.H."/>
            <person name="Johannesson H."/>
        </authorList>
    </citation>
    <scope>NUCLEOTIDE SEQUENCE</scope>
    <source>
        <strain evidence="9">CBS 955.72</strain>
    </source>
</reference>
<feature type="transmembrane region" description="Helical" evidence="8">
    <location>
        <begin position="141"/>
        <end position="164"/>
    </location>
</feature>
<evidence type="ECO:0000256" key="1">
    <source>
        <dbReference type="ARBA" id="ARBA00004141"/>
    </source>
</evidence>
<dbReference type="GO" id="GO:0022857">
    <property type="term" value="F:transmembrane transporter activity"/>
    <property type="evidence" value="ECO:0007669"/>
    <property type="project" value="InterPro"/>
</dbReference>
<dbReference type="InterPro" id="IPR011701">
    <property type="entry name" value="MFS"/>
</dbReference>
<dbReference type="InterPro" id="IPR036259">
    <property type="entry name" value="MFS_trans_sf"/>
</dbReference>